<feature type="transmembrane region" description="Helical" evidence="5">
    <location>
        <begin position="338"/>
        <end position="361"/>
    </location>
</feature>
<evidence type="ECO:0000256" key="4">
    <source>
        <dbReference type="ARBA" id="ARBA00023136"/>
    </source>
</evidence>
<dbReference type="Pfam" id="PF00083">
    <property type="entry name" value="Sugar_tr"/>
    <property type="match status" value="1"/>
</dbReference>
<dbReference type="InterPro" id="IPR020846">
    <property type="entry name" value="MFS_dom"/>
</dbReference>
<keyword evidence="8" id="KW-1185">Reference proteome</keyword>
<dbReference type="PROSITE" id="PS50850">
    <property type="entry name" value="MFS"/>
    <property type="match status" value="1"/>
</dbReference>
<evidence type="ECO:0000256" key="1">
    <source>
        <dbReference type="ARBA" id="ARBA00004141"/>
    </source>
</evidence>
<name>A0AAD9NWY8_RIDPI</name>
<keyword evidence="3 5" id="KW-1133">Transmembrane helix</keyword>
<feature type="transmembrane region" description="Helical" evidence="5">
    <location>
        <begin position="132"/>
        <end position="154"/>
    </location>
</feature>
<dbReference type="GO" id="GO:0022857">
    <property type="term" value="F:transmembrane transporter activity"/>
    <property type="evidence" value="ECO:0007669"/>
    <property type="project" value="InterPro"/>
</dbReference>
<dbReference type="CDD" id="cd17317">
    <property type="entry name" value="MFS_SLC22"/>
    <property type="match status" value="1"/>
</dbReference>
<feature type="domain" description="Major facilitator superfamily (MFS) profile" evidence="6">
    <location>
        <begin position="1"/>
        <end position="430"/>
    </location>
</feature>
<evidence type="ECO:0000313" key="8">
    <source>
        <dbReference type="Proteomes" id="UP001209878"/>
    </source>
</evidence>
<feature type="transmembrane region" description="Helical" evidence="5">
    <location>
        <begin position="74"/>
        <end position="91"/>
    </location>
</feature>
<protein>
    <recommendedName>
        <fullName evidence="6">Major facilitator superfamily (MFS) profile domain-containing protein</fullName>
    </recommendedName>
</protein>
<evidence type="ECO:0000256" key="2">
    <source>
        <dbReference type="ARBA" id="ARBA00022692"/>
    </source>
</evidence>
<evidence type="ECO:0000256" key="3">
    <source>
        <dbReference type="ARBA" id="ARBA00022989"/>
    </source>
</evidence>
<feature type="transmembrane region" description="Helical" evidence="5">
    <location>
        <begin position="306"/>
        <end position="326"/>
    </location>
</feature>
<dbReference type="Proteomes" id="UP001209878">
    <property type="component" value="Unassembled WGS sequence"/>
</dbReference>
<proteinExistence type="predicted"/>
<dbReference type="Gene3D" id="1.20.1250.20">
    <property type="entry name" value="MFS general substrate transporter like domains"/>
    <property type="match status" value="1"/>
</dbReference>
<feature type="transmembrane region" description="Helical" evidence="5">
    <location>
        <begin position="406"/>
        <end position="425"/>
    </location>
</feature>
<dbReference type="EMBL" id="JAODUO010000287">
    <property type="protein sequence ID" value="KAK2183998.1"/>
    <property type="molecule type" value="Genomic_DNA"/>
</dbReference>
<dbReference type="GO" id="GO:0016020">
    <property type="term" value="C:membrane"/>
    <property type="evidence" value="ECO:0007669"/>
    <property type="project" value="UniProtKB-SubCell"/>
</dbReference>
<comment type="subcellular location">
    <subcellularLocation>
        <location evidence="1">Membrane</location>
        <topology evidence="1">Multi-pass membrane protein</topology>
    </subcellularLocation>
</comment>
<sequence length="485" mass="53880">MYNYINGSYSNNTITCPNGWYYDPKPIRSSVVTEWDLVCSKDMLPETSLTVFNVGVMLGAILFGFLSDKFGRKRCFVCALFLQSIVGSLTATAQNFYVFMILRFIVGALEQGVNITGYIMSIELFPPKQRTIFGVGHEFLWAIGGAMIPFFAYFLRDWRHLQLCVSLPGALGIFLWWLIPESTVWLLAQGRVAEAEDNLAAIARFNKATLPPNCLSDHEKKADVITAKTPVHTYTFIDLFRTPSLCKITLCICTLWALNTLVYYGLTYNTPNLDGDMYVNFFIGQMVEIPSVAATMYLIYRIGRRLPLCFFHVFCGLVCIACPFIPAQTASGFDLTWVAVTLAMLGKFSINASFTIIYIYGPEIYPTVLRNTGAGLASFSGRFGGIIYPYISYLKKVNLGTHGDKLPLIIFGSFSIIGGLLALPLPETRHNPLPESIDDVEHYAEFCKEARRQSAMSGGVAAAGSSENSTEMQPLRNGNAKEVIL</sequence>
<evidence type="ECO:0000259" key="6">
    <source>
        <dbReference type="PROSITE" id="PS50850"/>
    </source>
</evidence>
<feature type="transmembrane region" description="Helical" evidence="5">
    <location>
        <begin position="245"/>
        <end position="266"/>
    </location>
</feature>
<keyword evidence="2 5" id="KW-0812">Transmembrane</keyword>
<dbReference type="InterPro" id="IPR005828">
    <property type="entry name" value="MFS_sugar_transport-like"/>
</dbReference>
<evidence type="ECO:0000256" key="5">
    <source>
        <dbReference type="SAM" id="Phobius"/>
    </source>
</evidence>
<reference evidence="7" key="1">
    <citation type="journal article" date="2023" name="Mol. Biol. Evol.">
        <title>Third-Generation Sequencing Reveals the Adaptive Role of the Epigenome in Three Deep-Sea Polychaetes.</title>
        <authorList>
            <person name="Perez M."/>
            <person name="Aroh O."/>
            <person name="Sun Y."/>
            <person name="Lan Y."/>
            <person name="Juniper S.K."/>
            <person name="Young C.R."/>
            <person name="Angers B."/>
            <person name="Qian P.Y."/>
        </authorList>
    </citation>
    <scope>NUCLEOTIDE SEQUENCE</scope>
    <source>
        <strain evidence="7">R07B-5</strain>
    </source>
</reference>
<dbReference type="AlphaFoldDB" id="A0AAD9NWY8"/>
<dbReference type="SUPFAM" id="SSF103473">
    <property type="entry name" value="MFS general substrate transporter"/>
    <property type="match status" value="1"/>
</dbReference>
<feature type="transmembrane region" description="Helical" evidence="5">
    <location>
        <begin position="278"/>
        <end position="299"/>
    </location>
</feature>
<comment type="caution">
    <text evidence="7">The sequence shown here is derived from an EMBL/GenBank/DDBJ whole genome shotgun (WGS) entry which is preliminary data.</text>
</comment>
<dbReference type="PANTHER" id="PTHR24064">
    <property type="entry name" value="SOLUTE CARRIER FAMILY 22 MEMBER"/>
    <property type="match status" value="1"/>
</dbReference>
<gene>
    <name evidence="7" type="ORF">NP493_287g03011</name>
</gene>
<dbReference type="InterPro" id="IPR036259">
    <property type="entry name" value="MFS_trans_sf"/>
</dbReference>
<keyword evidence="4 5" id="KW-0472">Membrane</keyword>
<evidence type="ECO:0000313" key="7">
    <source>
        <dbReference type="EMBL" id="KAK2183998.1"/>
    </source>
</evidence>
<accession>A0AAD9NWY8</accession>
<feature type="transmembrane region" description="Helical" evidence="5">
    <location>
        <begin position="50"/>
        <end position="67"/>
    </location>
</feature>
<feature type="transmembrane region" description="Helical" evidence="5">
    <location>
        <begin position="373"/>
        <end position="391"/>
    </location>
</feature>
<organism evidence="7 8">
    <name type="scientific">Ridgeia piscesae</name>
    <name type="common">Tubeworm</name>
    <dbReference type="NCBI Taxonomy" id="27915"/>
    <lineage>
        <taxon>Eukaryota</taxon>
        <taxon>Metazoa</taxon>
        <taxon>Spiralia</taxon>
        <taxon>Lophotrochozoa</taxon>
        <taxon>Annelida</taxon>
        <taxon>Polychaeta</taxon>
        <taxon>Sedentaria</taxon>
        <taxon>Canalipalpata</taxon>
        <taxon>Sabellida</taxon>
        <taxon>Siboglinidae</taxon>
        <taxon>Ridgeia</taxon>
    </lineage>
</organism>